<dbReference type="Proteomes" id="UP000830671">
    <property type="component" value="Chromosome 11"/>
</dbReference>
<keyword evidence="3" id="KW-1185">Reference proteome</keyword>
<organism evidence="2 3">
    <name type="scientific">Colletotrichum lupini</name>
    <dbReference type="NCBI Taxonomy" id="145971"/>
    <lineage>
        <taxon>Eukaryota</taxon>
        <taxon>Fungi</taxon>
        <taxon>Dikarya</taxon>
        <taxon>Ascomycota</taxon>
        <taxon>Pezizomycotina</taxon>
        <taxon>Sordariomycetes</taxon>
        <taxon>Hypocreomycetidae</taxon>
        <taxon>Glomerellales</taxon>
        <taxon>Glomerellaceae</taxon>
        <taxon>Colletotrichum</taxon>
        <taxon>Colletotrichum acutatum species complex</taxon>
    </lineage>
</organism>
<feature type="compositionally biased region" description="Basic and acidic residues" evidence="1">
    <location>
        <begin position="22"/>
        <end position="31"/>
    </location>
</feature>
<dbReference type="RefSeq" id="XP_049138501.1">
    <property type="nucleotide sequence ID" value="XM_049297277.1"/>
</dbReference>
<feature type="region of interest" description="Disordered" evidence="1">
    <location>
        <begin position="1"/>
        <end position="73"/>
    </location>
</feature>
<evidence type="ECO:0000256" key="1">
    <source>
        <dbReference type="SAM" id="MobiDB-lite"/>
    </source>
</evidence>
<proteinExistence type="predicted"/>
<accession>A0A9Q8SGN2</accession>
<reference evidence="2" key="1">
    <citation type="journal article" date="2021" name="Mol. Plant Microbe Interact.">
        <title>Complete Genome Sequence of the Plant-Pathogenic Fungus Colletotrichum lupini.</title>
        <authorList>
            <person name="Baroncelli R."/>
            <person name="Pensec F."/>
            <person name="Da Lio D."/>
            <person name="Boufleur T."/>
            <person name="Vicente I."/>
            <person name="Sarrocco S."/>
            <person name="Picot A."/>
            <person name="Baraldi E."/>
            <person name="Sukno S."/>
            <person name="Thon M."/>
            <person name="Le Floch G."/>
        </authorList>
    </citation>
    <scope>NUCLEOTIDE SEQUENCE</scope>
    <source>
        <strain evidence="2">IMI 504893</strain>
    </source>
</reference>
<evidence type="ECO:0000313" key="3">
    <source>
        <dbReference type="Proteomes" id="UP000830671"/>
    </source>
</evidence>
<protein>
    <submittedName>
        <fullName evidence="2">FHA domain-containing protein</fullName>
    </submittedName>
</protein>
<gene>
    <name evidence="2" type="ORF">CLUP02_18375</name>
</gene>
<dbReference type="GeneID" id="73352287"/>
<sequence>MFPLLGVDVRESEGQSNQTVDQKTKQREKKTLQMVVSKNGGSNLAGPAGKVARSSTAQQQQQQQHEKPRRFIKPCTQHASSLETADDDEYDDCWDPYFVYNGPATSRIPSSAVNISTPESVEISHNRLRDHDNKDLNELEVDAERALLESVVVLPLSNLGDGRSDSGSLLDEGAGGMVVENTAVYVLGAIAMLSRAKPFGRYEVSVAILAMNGEQTKPRSKLFVKDIGSLHGTYDPSLGLPLHTSKELTKGDILKFGIDIQPITDLSPPYTIHVHWIQRGESWTRPVDVYTNTLIVRVLPGGAIVIIILTDLLPKQLTGIRKPVVSSPSCTNKKTPERTHISAPCSSRDIHLAVEGNIVNYTRSGPAKYPDVAAGNARATDIPLDADTRTLHDHVLKSDLRGANDRMII</sequence>
<evidence type="ECO:0000313" key="2">
    <source>
        <dbReference type="EMBL" id="UQC76860.1"/>
    </source>
</evidence>
<name>A0A9Q8SGN2_9PEZI</name>
<dbReference type="EMBL" id="CP019473">
    <property type="protein sequence ID" value="UQC76860.1"/>
    <property type="molecule type" value="Genomic_DNA"/>
</dbReference>
<dbReference type="AlphaFoldDB" id="A0A9Q8SGN2"/>
<dbReference type="KEGG" id="clup:CLUP02_18375"/>